<dbReference type="Proteomes" id="UP000005019">
    <property type="component" value="Unassembled WGS sequence"/>
</dbReference>
<dbReference type="OrthoDB" id="8561114at2"/>
<proteinExistence type="predicted"/>
<evidence type="ECO:0000256" key="1">
    <source>
        <dbReference type="SAM" id="SignalP"/>
    </source>
</evidence>
<evidence type="ECO:0000313" key="3">
    <source>
        <dbReference type="Proteomes" id="UP000005019"/>
    </source>
</evidence>
<evidence type="ECO:0000313" key="2">
    <source>
        <dbReference type="EMBL" id="EGK71820.1"/>
    </source>
</evidence>
<name>F5RCP0_METUF</name>
<evidence type="ECO:0008006" key="4">
    <source>
        <dbReference type="Google" id="ProtNLM"/>
    </source>
</evidence>
<dbReference type="RefSeq" id="WP_008061316.1">
    <property type="nucleotide sequence ID" value="NZ_AFHG01000048.1"/>
</dbReference>
<feature type="chain" id="PRO_5003325818" description="Lipoprotein" evidence="1">
    <location>
        <begin position="22"/>
        <end position="172"/>
    </location>
</feature>
<dbReference type="STRING" id="1000565.METUNv1_02044"/>
<keyword evidence="3" id="KW-1185">Reference proteome</keyword>
<protein>
    <recommendedName>
        <fullName evidence="4">Lipoprotein</fullName>
    </recommendedName>
</protein>
<organism evidence="2 3">
    <name type="scientific">Methyloversatilis universalis (strain ATCC BAA-1314 / DSM 25237 / JCM 13912 / CCUG 52030 / FAM5)</name>
    <dbReference type="NCBI Taxonomy" id="1000565"/>
    <lineage>
        <taxon>Bacteria</taxon>
        <taxon>Pseudomonadati</taxon>
        <taxon>Pseudomonadota</taxon>
        <taxon>Betaproteobacteria</taxon>
        <taxon>Nitrosomonadales</taxon>
        <taxon>Sterolibacteriaceae</taxon>
        <taxon>Methyloversatilis</taxon>
    </lineage>
</organism>
<sequence>MQLRLFAIGLAMMVAGTCAEAGDRALSVPCAEAGALELSVPDDWAVDIRRHDPRMPPTVTLAAPDGLAQWVLTPVWKAADRKPPSTPAEIRSRVQRTAETLGAGASPLRELPGGLYFDGAAGQTPDPYTRLRQGMLKVGELTVSFTAMSADTRAADQDQLLNRLGTAVHRAP</sequence>
<gene>
    <name evidence="2" type="ORF">METUNv1_02044</name>
</gene>
<accession>F5RCP0</accession>
<reference evidence="2 3" key="1">
    <citation type="journal article" date="2011" name="J. Bacteriol.">
        <title>Genome sequence of Methyloversatilis universalis FAM5T, a methylotrophic representative of the order Rhodocyclales.</title>
        <authorList>
            <person name="Kittichotirat W."/>
            <person name="Good N.M."/>
            <person name="Hall R."/>
            <person name="Bringel F."/>
            <person name="Lajus A."/>
            <person name="Medigue C."/>
            <person name="Smalley N.E."/>
            <person name="Beck D."/>
            <person name="Bumgarner R."/>
            <person name="Vuilleumier S."/>
            <person name="Kalyuzhnaya M.G."/>
        </authorList>
    </citation>
    <scope>NUCLEOTIDE SEQUENCE [LARGE SCALE GENOMIC DNA]</scope>
    <source>
        <strain evidence="3">ATCC BAA-1314 / JCM 13912 / FAM5</strain>
    </source>
</reference>
<dbReference type="EMBL" id="AFHG01000048">
    <property type="protein sequence ID" value="EGK71820.1"/>
    <property type="molecule type" value="Genomic_DNA"/>
</dbReference>
<dbReference type="AlphaFoldDB" id="F5RCP0"/>
<keyword evidence="1" id="KW-0732">Signal</keyword>
<comment type="caution">
    <text evidence="2">The sequence shown here is derived from an EMBL/GenBank/DDBJ whole genome shotgun (WGS) entry which is preliminary data.</text>
</comment>
<feature type="signal peptide" evidence="1">
    <location>
        <begin position="1"/>
        <end position="21"/>
    </location>
</feature>